<organism evidence="1 2">
    <name type="scientific">Hoylesella shahii DSM 15611 = JCM 12083</name>
    <dbReference type="NCBI Taxonomy" id="1122991"/>
    <lineage>
        <taxon>Bacteria</taxon>
        <taxon>Pseudomonadati</taxon>
        <taxon>Bacteroidota</taxon>
        <taxon>Bacteroidia</taxon>
        <taxon>Bacteroidales</taxon>
        <taxon>Prevotellaceae</taxon>
        <taxon>Hoylesella</taxon>
    </lineage>
</organism>
<reference evidence="1 2" key="1">
    <citation type="submission" date="2018-05" db="EMBL/GenBank/DDBJ databases">
        <title>Genomic Encyclopedia of Type Strains, Phase I: the one thousand microbial genomes (KMG-I) project.</title>
        <authorList>
            <person name="Kyrpides N."/>
        </authorList>
    </citation>
    <scope>NUCLEOTIDE SEQUENCE [LARGE SCALE GENOMIC DNA]</scope>
    <source>
        <strain evidence="1 2">DSM 15611</strain>
    </source>
</reference>
<evidence type="ECO:0000313" key="2">
    <source>
        <dbReference type="Proteomes" id="UP000248314"/>
    </source>
</evidence>
<comment type="caution">
    <text evidence="1">The sequence shown here is derived from an EMBL/GenBank/DDBJ whole genome shotgun (WGS) entry which is preliminary data.</text>
</comment>
<name>A0A318HSU4_9BACT</name>
<gene>
    <name evidence="1" type="ORF">EJ73_01730</name>
</gene>
<dbReference type="Proteomes" id="UP000248314">
    <property type="component" value="Unassembled WGS sequence"/>
</dbReference>
<sequence>MLNSSTIILHPRNNKFIISVQQKDRDITNMLNLDKITMPTSAVETQN</sequence>
<accession>A0A318HSU4</accession>
<keyword evidence="2" id="KW-1185">Reference proteome</keyword>
<dbReference type="EMBL" id="QJJX01000019">
    <property type="protein sequence ID" value="PXX21449.1"/>
    <property type="molecule type" value="Genomic_DNA"/>
</dbReference>
<protein>
    <submittedName>
        <fullName evidence="1">Uncharacterized protein</fullName>
    </submittedName>
</protein>
<dbReference type="AlphaFoldDB" id="A0A318HSU4"/>
<evidence type="ECO:0000313" key="1">
    <source>
        <dbReference type="EMBL" id="PXX21449.1"/>
    </source>
</evidence>
<proteinExistence type="predicted"/>